<protein>
    <recommendedName>
        <fullName evidence="4">tRNA synthetases class I catalytic domain-containing protein</fullName>
    </recommendedName>
</protein>
<dbReference type="AlphaFoldDB" id="A0A383A1N3"/>
<evidence type="ECO:0000259" key="4">
    <source>
        <dbReference type="Pfam" id="PF01406"/>
    </source>
</evidence>
<evidence type="ECO:0000313" key="5">
    <source>
        <dbReference type="EMBL" id="SVE01652.1"/>
    </source>
</evidence>
<evidence type="ECO:0000256" key="1">
    <source>
        <dbReference type="ARBA" id="ARBA00022598"/>
    </source>
</evidence>
<proteinExistence type="predicted"/>
<dbReference type="Pfam" id="PF01406">
    <property type="entry name" value="tRNA-synt_1e"/>
    <property type="match status" value="1"/>
</dbReference>
<keyword evidence="3" id="KW-0067">ATP-binding</keyword>
<feature type="non-terminal residue" evidence="5">
    <location>
        <position position="81"/>
    </location>
</feature>
<keyword evidence="2" id="KW-0547">Nucleotide-binding</keyword>
<dbReference type="Gene3D" id="3.40.50.620">
    <property type="entry name" value="HUPs"/>
    <property type="match status" value="1"/>
</dbReference>
<dbReference type="EMBL" id="UINC01188435">
    <property type="protein sequence ID" value="SVE01652.1"/>
    <property type="molecule type" value="Genomic_DNA"/>
</dbReference>
<gene>
    <name evidence="5" type="ORF">METZ01_LOCUS454506</name>
</gene>
<dbReference type="InterPro" id="IPR032678">
    <property type="entry name" value="tRNA-synt_1_cat_dom"/>
</dbReference>
<reference evidence="5" key="1">
    <citation type="submission" date="2018-05" db="EMBL/GenBank/DDBJ databases">
        <authorList>
            <person name="Lanie J.A."/>
            <person name="Ng W.-L."/>
            <person name="Kazmierczak K.M."/>
            <person name="Andrzejewski T.M."/>
            <person name="Davidsen T.M."/>
            <person name="Wayne K.J."/>
            <person name="Tettelin H."/>
            <person name="Glass J.I."/>
            <person name="Rusch D."/>
            <person name="Podicherti R."/>
            <person name="Tsui H.-C.T."/>
            <person name="Winkler M.E."/>
        </authorList>
    </citation>
    <scope>NUCLEOTIDE SEQUENCE</scope>
</reference>
<keyword evidence="1" id="KW-0436">Ligase</keyword>
<name>A0A383A1N3_9ZZZZ</name>
<dbReference type="GO" id="GO:0004817">
    <property type="term" value="F:cysteine-tRNA ligase activity"/>
    <property type="evidence" value="ECO:0007669"/>
    <property type="project" value="TreeGrafter"/>
</dbReference>
<sequence length="81" mass="9271">MLKIYDTLSRRVKPVNVTGNGKVKIYTCGPTVYRESHLGNLRSYLMADWIKRILINNGSTVSHIKNITDVGHMRQELLERG</sequence>
<evidence type="ECO:0000256" key="2">
    <source>
        <dbReference type="ARBA" id="ARBA00022741"/>
    </source>
</evidence>
<dbReference type="GO" id="GO:0006423">
    <property type="term" value="P:cysteinyl-tRNA aminoacylation"/>
    <property type="evidence" value="ECO:0007669"/>
    <property type="project" value="TreeGrafter"/>
</dbReference>
<dbReference type="SUPFAM" id="SSF52374">
    <property type="entry name" value="Nucleotidylyl transferase"/>
    <property type="match status" value="1"/>
</dbReference>
<organism evidence="5">
    <name type="scientific">marine metagenome</name>
    <dbReference type="NCBI Taxonomy" id="408172"/>
    <lineage>
        <taxon>unclassified sequences</taxon>
        <taxon>metagenomes</taxon>
        <taxon>ecological metagenomes</taxon>
    </lineage>
</organism>
<accession>A0A383A1N3</accession>
<dbReference type="GO" id="GO:0005737">
    <property type="term" value="C:cytoplasm"/>
    <property type="evidence" value="ECO:0007669"/>
    <property type="project" value="TreeGrafter"/>
</dbReference>
<evidence type="ECO:0000256" key="3">
    <source>
        <dbReference type="ARBA" id="ARBA00022840"/>
    </source>
</evidence>
<dbReference type="InterPro" id="IPR024909">
    <property type="entry name" value="Cys-tRNA/MSH_ligase"/>
</dbReference>
<feature type="domain" description="tRNA synthetases class I catalytic" evidence="4">
    <location>
        <begin position="17"/>
        <end position="70"/>
    </location>
</feature>
<dbReference type="InterPro" id="IPR014729">
    <property type="entry name" value="Rossmann-like_a/b/a_fold"/>
</dbReference>
<dbReference type="GO" id="GO:0005524">
    <property type="term" value="F:ATP binding"/>
    <property type="evidence" value="ECO:0007669"/>
    <property type="project" value="UniProtKB-KW"/>
</dbReference>
<dbReference type="PANTHER" id="PTHR10890:SF3">
    <property type="entry name" value="CYSTEINE--TRNA LIGASE, CYTOPLASMIC"/>
    <property type="match status" value="1"/>
</dbReference>
<dbReference type="PANTHER" id="PTHR10890">
    <property type="entry name" value="CYSTEINYL-TRNA SYNTHETASE"/>
    <property type="match status" value="1"/>
</dbReference>